<dbReference type="Gene3D" id="3.40.50.300">
    <property type="entry name" value="P-loop containing nucleotide triphosphate hydrolases"/>
    <property type="match status" value="1"/>
</dbReference>
<dbReference type="PANTHER" id="PTHR45641:SF19">
    <property type="entry name" value="NEPHROCYSTIN-3"/>
    <property type="match status" value="1"/>
</dbReference>
<sequence>MDESIEEFNKKLIEKVSSDWKRFAYNACLTDIYRIIDQIDLGNESDKSKMAAFLQKLYEINPACYKEVIVNSLYALNRNDVVLGVAMDKNFDKVCHVLVKRLSHDWKVFARWFKIDDISTIVESIDQDNNSDSIKMESFLEVIFQRFPIDYKEVIANSLELSGRRDILFNVGLDESSQSLSDSLLESQLLSDSLQKILVKRVSPDWKKFARHTDLSNVDTIIEHIDHDLKDDQSKMVAFLDRLYQLKSFNYKDLIEHSLNMSNRFDVILEIDMDKQCETFNNIVVERLSSDWRNFAHHTCLFEVDYIIEHIDHDFGDDCLKLKEFLKKLFEIDPVHYKNVIKSTLLKLRRLSLLILLEDNKGEGFLTSEEMDIRLIEILVDKVSSDWQRFACFCEFTDEYSINAIIERINQFTSNNKLKMRYILLELYKKHPKDYEKYIIGSLKRMERNDVLEDLEYSPEVFSKLPSKKEYSPKLSPEYSRKVSSKLPLKKGIQPFSENLVSREKLLSEIHSYFLQDTKMSPIVLYGMSGVGKTQIAKTYCEIYFRCYKNFVWIDAAFGMLKTSMRKQCQVLGFAVRDLKGDYFDIKLIVEKIHNYYKNEKTLYIFDNVDDESVKDLTMYISRKPNSFTLVTSQWRAWSNNVNKMLVDVFTSEEAFAYVKNNIKENADENIRNLTKELGYHPFAITQAIKYINIHRISIEKYVDRYRSKPEILDNNFPTEEEPKSAIKAINLVLIKLEKSKPFPFKILNCLSHCDYQNISKQFIIQISKQMEINEEYVIDEAIGLLMSYSLLNFDDKKYSMHELTQLTCRCFQNRNSTTNTYLSLIENLFIFELNEVKDHVDYANYFVFHFICMFRTNGIKFSKTFHNMTTSIKKLLVCKGLFEEAIEILKSIQSFNTETYGESNQFTLDTKHNIASCLYAMGKYNEALEIYYSVDKIRTEILGINHLDTMGTKHNIANCLNAMGKYNEALEIYYSVDKIQTEILGINHPDTISTKHSIATCLFDMGKYKEALEIYYSVDKIRTEILGINHPDTMTTKHNMAKCLSSMGKYNEALEIYYSIDKMQTKILGTNHPSTMTTKHNVAECLYCMGKYSEALEIYYSVDKIRTEILGINHPDTMVTKHNIAKCLSSMGKYNEALEIYYSIDKMQTKILGTNHPSTMTTKHNVAECLYCMGKYNEALEIYYSVDIIRTEFLGINHPDTISTKHNKAKCLSNMGKYNEALEIYYSIDNMQTKILGINHPSTMTTKHNVAECLYCLGKYSEALEIYYSVDKIQTEILGINHPDTISTKHSIATCLFDMGKYKEALEIYYSVDKIRTEILGINHPDTMTTKHNMAKCLSSMGKYNEALEIYYSIDKMQTKILGTNHPSTMTTKHNVAECLYCMGKYNEALEIYYSIDKMQTKILGTNHPSTMATKHNVAECLYCMGKYSEALEIYYSVDKIRTEILGINHPDTMVTKHNIAKCLSSMGKYNEALEIYYSIDKMQTKILGTNHPSTMTTKHNVAECLYCMGKYNEALEIYYSVDKIRTEILGINHPDTMVTKHNIAKCLSNMGKYNEALEIYYSIDKMQTEILGINHPSTMTTKRNIANCLNALEKQQKSCLVI</sequence>
<proteinExistence type="predicted"/>
<keyword evidence="4" id="KW-1185">Reference proteome</keyword>
<organism evidence="4 5">
    <name type="scientific">Hydra vulgaris</name>
    <name type="common">Hydra</name>
    <name type="synonym">Hydra attenuata</name>
    <dbReference type="NCBI Taxonomy" id="6087"/>
    <lineage>
        <taxon>Eukaryota</taxon>
        <taxon>Metazoa</taxon>
        <taxon>Cnidaria</taxon>
        <taxon>Hydrozoa</taxon>
        <taxon>Hydroidolina</taxon>
        <taxon>Anthoathecata</taxon>
        <taxon>Aplanulata</taxon>
        <taxon>Hydridae</taxon>
        <taxon>Hydra</taxon>
    </lineage>
</organism>
<keyword evidence="1" id="KW-0677">Repeat</keyword>
<name>A0ABM4C4Y7_HYDVU</name>
<dbReference type="CDD" id="cd01670">
    <property type="entry name" value="Death"/>
    <property type="match status" value="2"/>
</dbReference>
<evidence type="ECO:0000256" key="1">
    <source>
        <dbReference type="ARBA" id="ARBA00022737"/>
    </source>
</evidence>
<dbReference type="SUPFAM" id="SSF48452">
    <property type="entry name" value="TPR-like"/>
    <property type="match status" value="5"/>
</dbReference>
<keyword evidence="2" id="KW-0802">TPR repeat</keyword>
<reference evidence="5" key="1">
    <citation type="submission" date="2025-08" db="UniProtKB">
        <authorList>
            <consortium name="RefSeq"/>
        </authorList>
    </citation>
    <scope>IDENTIFICATION</scope>
</reference>
<feature type="domain" description="NB-ARC" evidence="3">
    <location>
        <begin position="504"/>
        <end position="666"/>
    </location>
</feature>
<dbReference type="SMART" id="SM00028">
    <property type="entry name" value="TPR"/>
    <property type="match status" value="16"/>
</dbReference>
<dbReference type="InterPro" id="IPR002182">
    <property type="entry name" value="NB-ARC"/>
</dbReference>
<dbReference type="Pfam" id="PF00931">
    <property type="entry name" value="NB-ARC"/>
    <property type="match status" value="1"/>
</dbReference>
<dbReference type="InterPro" id="IPR019734">
    <property type="entry name" value="TPR_rpt"/>
</dbReference>
<protein>
    <submittedName>
        <fullName evidence="5">Uncharacterized protein LOC136082027</fullName>
    </submittedName>
</protein>
<dbReference type="Pfam" id="PF13374">
    <property type="entry name" value="TPR_10"/>
    <property type="match status" value="4"/>
</dbReference>
<evidence type="ECO:0000313" key="4">
    <source>
        <dbReference type="Proteomes" id="UP001652625"/>
    </source>
</evidence>
<dbReference type="RefSeq" id="XP_065656631.1">
    <property type="nucleotide sequence ID" value="XM_065800559.1"/>
</dbReference>
<dbReference type="GeneID" id="136082027"/>
<dbReference type="Proteomes" id="UP001652625">
    <property type="component" value="Chromosome 06"/>
</dbReference>
<dbReference type="Pfam" id="PF13424">
    <property type="entry name" value="TPR_12"/>
    <property type="match status" value="6"/>
</dbReference>
<gene>
    <name evidence="5" type="primary">LOC136082027</name>
</gene>
<dbReference type="PANTHER" id="PTHR45641">
    <property type="entry name" value="TETRATRICOPEPTIDE REPEAT PROTEIN (AFU_ORTHOLOGUE AFUA_6G03870)"/>
    <property type="match status" value="1"/>
</dbReference>
<dbReference type="SUPFAM" id="SSF52540">
    <property type="entry name" value="P-loop containing nucleoside triphosphate hydrolases"/>
    <property type="match status" value="1"/>
</dbReference>
<evidence type="ECO:0000313" key="5">
    <source>
        <dbReference type="RefSeq" id="XP_065656631.1"/>
    </source>
</evidence>
<evidence type="ECO:0000259" key="3">
    <source>
        <dbReference type="Pfam" id="PF00931"/>
    </source>
</evidence>
<evidence type="ECO:0000256" key="2">
    <source>
        <dbReference type="ARBA" id="ARBA00022803"/>
    </source>
</evidence>
<accession>A0ABM4C4Y7</accession>
<dbReference type="InterPro" id="IPR011990">
    <property type="entry name" value="TPR-like_helical_dom_sf"/>
</dbReference>
<dbReference type="Gene3D" id="1.25.40.10">
    <property type="entry name" value="Tetratricopeptide repeat domain"/>
    <property type="match status" value="4"/>
</dbReference>
<dbReference type="InterPro" id="IPR027417">
    <property type="entry name" value="P-loop_NTPase"/>
</dbReference>